<evidence type="ECO:0000313" key="1">
    <source>
        <dbReference type="EMBL" id="MCI74169.1"/>
    </source>
</evidence>
<keyword evidence="2" id="KW-1185">Reference proteome</keyword>
<dbReference type="Proteomes" id="UP000265520">
    <property type="component" value="Unassembled WGS sequence"/>
</dbReference>
<proteinExistence type="predicted"/>
<organism evidence="1 2">
    <name type="scientific">Trifolium medium</name>
    <dbReference type="NCBI Taxonomy" id="97028"/>
    <lineage>
        <taxon>Eukaryota</taxon>
        <taxon>Viridiplantae</taxon>
        <taxon>Streptophyta</taxon>
        <taxon>Embryophyta</taxon>
        <taxon>Tracheophyta</taxon>
        <taxon>Spermatophyta</taxon>
        <taxon>Magnoliopsida</taxon>
        <taxon>eudicotyledons</taxon>
        <taxon>Gunneridae</taxon>
        <taxon>Pentapetalae</taxon>
        <taxon>rosids</taxon>
        <taxon>fabids</taxon>
        <taxon>Fabales</taxon>
        <taxon>Fabaceae</taxon>
        <taxon>Papilionoideae</taxon>
        <taxon>50 kb inversion clade</taxon>
        <taxon>NPAAA clade</taxon>
        <taxon>Hologalegina</taxon>
        <taxon>IRL clade</taxon>
        <taxon>Trifolieae</taxon>
        <taxon>Trifolium</taxon>
    </lineage>
</organism>
<dbReference type="EMBL" id="LXQA010854915">
    <property type="protein sequence ID" value="MCI74169.1"/>
    <property type="molecule type" value="Genomic_DNA"/>
</dbReference>
<name>A0A392UKK2_9FABA</name>
<reference evidence="1 2" key="1">
    <citation type="journal article" date="2018" name="Front. Plant Sci.">
        <title>Red Clover (Trifolium pratense) and Zigzag Clover (T. medium) - A Picture of Genomic Similarities and Differences.</title>
        <authorList>
            <person name="Dluhosova J."/>
            <person name="Istvanek J."/>
            <person name="Nedelnik J."/>
            <person name="Repkova J."/>
        </authorList>
    </citation>
    <scope>NUCLEOTIDE SEQUENCE [LARGE SCALE GENOMIC DNA]</scope>
    <source>
        <strain evidence="2">cv. 10/8</strain>
        <tissue evidence="1">Leaf</tissue>
    </source>
</reference>
<dbReference type="AlphaFoldDB" id="A0A392UKK2"/>
<feature type="non-terminal residue" evidence="1">
    <location>
        <position position="23"/>
    </location>
</feature>
<accession>A0A392UKK2</accession>
<protein>
    <submittedName>
        <fullName evidence="1">Uncharacterized protein</fullName>
    </submittedName>
</protein>
<evidence type="ECO:0000313" key="2">
    <source>
        <dbReference type="Proteomes" id="UP000265520"/>
    </source>
</evidence>
<comment type="caution">
    <text evidence="1">The sequence shown here is derived from an EMBL/GenBank/DDBJ whole genome shotgun (WGS) entry which is preliminary data.</text>
</comment>
<sequence>MFSSDGKSTRIVGDVSGFAPYGE</sequence>